<keyword evidence="5" id="KW-1185">Reference proteome</keyword>
<dbReference type="InterPro" id="IPR001647">
    <property type="entry name" value="HTH_TetR"/>
</dbReference>
<dbReference type="Gene3D" id="1.10.357.10">
    <property type="entry name" value="Tetracycline Repressor, domain 2"/>
    <property type="match status" value="1"/>
</dbReference>
<dbReference type="InterPro" id="IPR009057">
    <property type="entry name" value="Homeodomain-like_sf"/>
</dbReference>
<organism evidence="4 5">
    <name type="scientific">Paenibacillus paeoniae</name>
    <dbReference type="NCBI Taxonomy" id="2292705"/>
    <lineage>
        <taxon>Bacteria</taxon>
        <taxon>Bacillati</taxon>
        <taxon>Bacillota</taxon>
        <taxon>Bacilli</taxon>
        <taxon>Bacillales</taxon>
        <taxon>Paenibacillaceae</taxon>
        <taxon>Paenibacillus</taxon>
    </lineage>
</organism>
<dbReference type="InterPro" id="IPR023772">
    <property type="entry name" value="DNA-bd_HTH_TetR-type_CS"/>
</dbReference>
<evidence type="ECO:0000313" key="4">
    <source>
        <dbReference type="EMBL" id="REK71626.1"/>
    </source>
</evidence>
<dbReference type="PROSITE" id="PS50977">
    <property type="entry name" value="HTH_TETR_2"/>
    <property type="match status" value="1"/>
</dbReference>
<dbReference type="PRINTS" id="PR00455">
    <property type="entry name" value="HTHTETR"/>
</dbReference>
<dbReference type="OrthoDB" id="268339at2"/>
<dbReference type="EMBL" id="QUBQ01000005">
    <property type="protein sequence ID" value="REK71626.1"/>
    <property type="molecule type" value="Genomic_DNA"/>
</dbReference>
<dbReference type="GO" id="GO:0000976">
    <property type="term" value="F:transcription cis-regulatory region binding"/>
    <property type="evidence" value="ECO:0007669"/>
    <property type="project" value="TreeGrafter"/>
</dbReference>
<feature type="domain" description="HTH tetR-type" evidence="3">
    <location>
        <begin position="17"/>
        <end position="77"/>
    </location>
</feature>
<proteinExistence type="predicted"/>
<dbReference type="GO" id="GO:0003700">
    <property type="term" value="F:DNA-binding transcription factor activity"/>
    <property type="evidence" value="ECO:0007669"/>
    <property type="project" value="TreeGrafter"/>
</dbReference>
<sequence>MVVAREAVYVNREEKKRITEENIIDAAYQLFSNKGYALTTVADITDLAGVAKGTFFNYFRTKDEVLIRIQKSLFLTEITQISGLSGPFTPRILTLVQELGNSFNEHQTLVRISIQQLLSASSPDTIQSSMQVKVDVLTHMFEKGQQAGEFTEDIPANEMAQTALKLYMGSLVNWCTSGAGTSLGDQLLLSFRIFTRGIQN</sequence>
<dbReference type="AlphaFoldDB" id="A0A371P844"/>
<dbReference type="InterPro" id="IPR036271">
    <property type="entry name" value="Tet_transcr_reg_TetR-rel_C_sf"/>
</dbReference>
<name>A0A371P844_9BACL</name>
<protein>
    <submittedName>
        <fullName evidence="4">TetR/AcrR family transcriptional regulator</fullName>
    </submittedName>
</protein>
<gene>
    <name evidence="4" type="ORF">DX130_21815</name>
</gene>
<dbReference type="PROSITE" id="PS01081">
    <property type="entry name" value="HTH_TETR_1"/>
    <property type="match status" value="1"/>
</dbReference>
<evidence type="ECO:0000259" key="3">
    <source>
        <dbReference type="PROSITE" id="PS50977"/>
    </source>
</evidence>
<comment type="caution">
    <text evidence="4">The sequence shown here is derived from an EMBL/GenBank/DDBJ whole genome shotgun (WGS) entry which is preliminary data.</text>
</comment>
<evidence type="ECO:0000256" key="1">
    <source>
        <dbReference type="ARBA" id="ARBA00023125"/>
    </source>
</evidence>
<dbReference type="SUPFAM" id="SSF48498">
    <property type="entry name" value="Tetracyclin repressor-like, C-terminal domain"/>
    <property type="match status" value="1"/>
</dbReference>
<evidence type="ECO:0000313" key="5">
    <source>
        <dbReference type="Proteomes" id="UP000261905"/>
    </source>
</evidence>
<dbReference type="SUPFAM" id="SSF46689">
    <property type="entry name" value="Homeodomain-like"/>
    <property type="match status" value="1"/>
</dbReference>
<dbReference type="Pfam" id="PF00440">
    <property type="entry name" value="TetR_N"/>
    <property type="match status" value="1"/>
</dbReference>
<keyword evidence="1 2" id="KW-0238">DNA-binding</keyword>
<accession>A0A371P844</accession>
<reference evidence="4 5" key="1">
    <citation type="submission" date="2018-08" db="EMBL/GenBank/DDBJ databases">
        <title>Paenibacillus sp. M4BSY-1, whole genome shotgun sequence.</title>
        <authorList>
            <person name="Tuo L."/>
        </authorList>
    </citation>
    <scope>NUCLEOTIDE SEQUENCE [LARGE SCALE GENOMIC DNA]</scope>
    <source>
        <strain evidence="4 5">M4BSY-1</strain>
    </source>
</reference>
<dbReference type="Proteomes" id="UP000261905">
    <property type="component" value="Unassembled WGS sequence"/>
</dbReference>
<dbReference type="InterPro" id="IPR050109">
    <property type="entry name" value="HTH-type_TetR-like_transc_reg"/>
</dbReference>
<dbReference type="PANTHER" id="PTHR30055">
    <property type="entry name" value="HTH-TYPE TRANSCRIPTIONAL REGULATOR RUTR"/>
    <property type="match status" value="1"/>
</dbReference>
<dbReference type="PANTHER" id="PTHR30055:SF226">
    <property type="entry name" value="HTH-TYPE TRANSCRIPTIONAL REGULATOR PKSA"/>
    <property type="match status" value="1"/>
</dbReference>
<feature type="DNA-binding region" description="H-T-H motif" evidence="2">
    <location>
        <begin position="40"/>
        <end position="59"/>
    </location>
</feature>
<evidence type="ECO:0000256" key="2">
    <source>
        <dbReference type="PROSITE-ProRule" id="PRU00335"/>
    </source>
</evidence>